<gene>
    <name evidence="1" type="ORF">KC19_1G097800</name>
</gene>
<dbReference type="EMBL" id="CM026421">
    <property type="protein sequence ID" value="KAG0590417.1"/>
    <property type="molecule type" value="Genomic_DNA"/>
</dbReference>
<dbReference type="AlphaFoldDB" id="A0A8T0J479"/>
<organism evidence="1 2">
    <name type="scientific">Ceratodon purpureus</name>
    <name type="common">Fire moss</name>
    <name type="synonym">Dicranum purpureum</name>
    <dbReference type="NCBI Taxonomy" id="3225"/>
    <lineage>
        <taxon>Eukaryota</taxon>
        <taxon>Viridiplantae</taxon>
        <taxon>Streptophyta</taxon>
        <taxon>Embryophyta</taxon>
        <taxon>Bryophyta</taxon>
        <taxon>Bryophytina</taxon>
        <taxon>Bryopsida</taxon>
        <taxon>Dicranidae</taxon>
        <taxon>Pseudoditrichales</taxon>
        <taxon>Ditrichaceae</taxon>
        <taxon>Ceratodon</taxon>
    </lineage>
</organism>
<evidence type="ECO:0000313" key="2">
    <source>
        <dbReference type="Proteomes" id="UP000822688"/>
    </source>
</evidence>
<keyword evidence="2" id="KW-1185">Reference proteome</keyword>
<evidence type="ECO:0000313" key="1">
    <source>
        <dbReference type="EMBL" id="KAG0590417.1"/>
    </source>
</evidence>
<dbReference type="Proteomes" id="UP000822688">
    <property type="component" value="Chromosome 1"/>
</dbReference>
<accession>A0A8T0J479</accession>
<comment type="caution">
    <text evidence="1">The sequence shown here is derived from an EMBL/GenBank/DDBJ whole genome shotgun (WGS) entry which is preliminary data.</text>
</comment>
<protein>
    <submittedName>
        <fullName evidence="1">Uncharacterized protein</fullName>
    </submittedName>
</protein>
<sequence length="309" mass="34254">MAEAADFDINWAEFAYKVTHPHQSHSGVPRILPAYEDLLEPLPPLTKVYPIPGFKIQETKIENQGIGTDFETITGFNVAPPPETAPVAIPCTMPAVESNAGKAAQEVAVKDVPESSNRRKPRATFEDEEFPRVFAAAVSGFTVVRPALLEVLETKIMNLRQSRQDEFASVASAQRRLEEEKDRLKFVERKLGEKIDSHERATEEYERARAVLIAARVDETNVTTTDQKIAKRTSTTICENLVSTLAANVEANRCRRSGWDFKVKRQTVVVGKMEAELAAARAKYRSTCASIDAQLVSLSAAVDLIARLE</sequence>
<proteinExistence type="predicted"/>
<reference evidence="1" key="1">
    <citation type="submission" date="2020-06" db="EMBL/GenBank/DDBJ databases">
        <title>WGS assembly of Ceratodon purpureus strain R40.</title>
        <authorList>
            <person name="Carey S.B."/>
            <person name="Jenkins J."/>
            <person name="Shu S."/>
            <person name="Lovell J.T."/>
            <person name="Sreedasyam A."/>
            <person name="Maumus F."/>
            <person name="Tiley G.P."/>
            <person name="Fernandez-Pozo N."/>
            <person name="Barry K."/>
            <person name="Chen C."/>
            <person name="Wang M."/>
            <person name="Lipzen A."/>
            <person name="Daum C."/>
            <person name="Saski C.A."/>
            <person name="Payton A.C."/>
            <person name="Mcbreen J.C."/>
            <person name="Conrad R.E."/>
            <person name="Kollar L.M."/>
            <person name="Olsson S."/>
            <person name="Huttunen S."/>
            <person name="Landis J.B."/>
            <person name="Wickett N.J."/>
            <person name="Johnson M.G."/>
            <person name="Rensing S.A."/>
            <person name="Grimwood J."/>
            <person name="Schmutz J."/>
            <person name="Mcdaniel S.F."/>
        </authorList>
    </citation>
    <scope>NUCLEOTIDE SEQUENCE</scope>
    <source>
        <strain evidence="1">R40</strain>
    </source>
</reference>
<name>A0A8T0J479_CERPU</name>